<keyword evidence="2" id="KW-1185">Reference proteome</keyword>
<comment type="caution">
    <text evidence="1">The sequence shown here is derived from an EMBL/GenBank/DDBJ whole genome shotgun (WGS) entry which is preliminary data.</text>
</comment>
<organism evidence="1 2">
    <name type="scientific">Flectobacillus rivi</name>
    <dbReference type="NCBI Taxonomy" id="2984209"/>
    <lineage>
        <taxon>Bacteria</taxon>
        <taxon>Pseudomonadati</taxon>
        <taxon>Bacteroidota</taxon>
        <taxon>Cytophagia</taxon>
        <taxon>Cytophagales</taxon>
        <taxon>Flectobacillaceae</taxon>
        <taxon>Flectobacillus</taxon>
    </lineage>
</organism>
<reference evidence="1 2" key="1">
    <citation type="submission" date="2023-05" db="EMBL/GenBank/DDBJ databases">
        <title>Novel species of genus Flectobacillus isolated from stream in China.</title>
        <authorList>
            <person name="Lu H."/>
        </authorList>
    </citation>
    <scope>NUCLEOTIDE SEQUENCE [LARGE SCALE GENOMIC DNA]</scope>
    <source>
        <strain evidence="1 2">LFS242W</strain>
    </source>
</reference>
<evidence type="ECO:0000313" key="1">
    <source>
        <dbReference type="EMBL" id="MDI9873541.1"/>
    </source>
</evidence>
<dbReference type="RefSeq" id="WP_166553472.1">
    <property type="nucleotide sequence ID" value="NZ_JASHIE010000002.1"/>
</dbReference>
<sequence>MKLDFQAIERYAKQYAAKVCDDFFNRNNTISGQQIMKLSNVAQVNTFVIGDLYETWKSNTESFKSPYFNFENEEVKAALQAYMNTVSHHISVDREHFEPLLVNAVKNTIGLLLDPSKYFDDFVRESPEFTLTKDRIITLAKYTKINSVFAKGLKDKIADENQVYVTTALGWLNELANHHDFENPDKYLEMLNATLAFKRDDFYKKSATVTAPSAASPRLTQSFFDVEHDVEDEPETIIAPTVPEEEDHEPLPTVAAIQAQIDKEGTPADIRIPSKLNDAFTDELPTVNDLLRKEVISQGTPLSDLAFNRQIKSIADAISLNQKFIFIGKLFEGDVNAYSRAIEDLDKCTSYLEAKNIMNKVLAPKFNWVMAAEEANDFLEIVGRKF</sequence>
<name>A0ABT6YXE1_9BACT</name>
<proteinExistence type="predicted"/>
<protein>
    <submittedName>
        <fullName evidence="1">Uncharacterized protein</fullName>
    </submittedName>
</protein>
<gene>
    <name evidence="1" type="ORF">QM481_03335</name>
</gene>
<dbReference type="Proteomes" id="UP001225761">
    <property type="component" value="Unassembled WGS sequence"/>
</dbReference>
<dbReference type="EMBL" id="JASHIE010000002">
    <property type="protein sequence ID" value="MDI9873541.1"/>
    <property type="molecule type" value="Genomic_DNA"/>
</dbReference>
<accession>A0ABT6YXE1</accession>
<evidence type="ECO:0000313" key="2">
    <source>
        <dbReference type="Proteomes" id="UP001225761"/>
    </source>
</evidence>